<evidence type="ECO:0000256" key="2">
    <source>
        <dbReference type="ARBA" id="ARBA00022679"/>
    </source>
</evidence>
<dbReference type="Proteomes" id="UP000549394">
    <property type="component" value="Unassembled WGS sequence"/>
</dbReference>
<keyword evidence="2" id="KW-0808">Transferase</keyword>
<evidence type="ECO:0000256" key="4">
    <source>
        <dbReference type="SAM" id="MobiDB-lite"/>
    </source>
</evidence>
<dbReference type="PANTHER" id="PTHR12303:SF6">
    <property type="entry name" value="CARNOSINE N-METHYLTRANSFERASE"/>
    <property type="match status" value="1"/>
</dbReference>
<sequence length="324" mass="37515">MFKAGENPHDSSIPDTSQENGQLQFSLRNNPNFRKALKANEDFLEAIGITKDLPSGLEHISYIRKLCTMFSFDWSRFFSAGRNEVYSYYLRHFKQKVEVDVIKKQMPRSNIVVLLSDVGLGRLLNEIRAMGFSIICHFSDSHLADAYEKFEKKCREGMNSDSLTIYPYFSHRKLLSKRKIDVTFPETEAIELLNKTDRRKQDYRMAVGNFVNHFGHDSMKNNYKIIITGRKLSNIPDVISFIEAVYLVLDNDGIWIHQGIYEENEIEQPKYPQLTRESLVDIARMCGFKIVENSTGLLNDLKTSKREPMSDKIDAILQLCFVKN</sequence>
<keyword evidence="3" id="KW-0949">S-adenosyl-L-methionine</keyword>
<evidence type="ECO:0000256" key="3">
    <source>
        <dbReference type="ARBA" id="ARBA00022691"/>
    </source>
</evidence>
<dbReference type="EMBL" id="CAJFCJ010000010">
    <property type="protein sequence ID" value="CAD5119639.1"/>
    <property type="molecule type" value="Genomic_DNA"/>
</dbReference>
<keyword evidence="1" id="KW-0489">Methyltransferase</keyword>
<dbReference type="InterPro" id="IPR012901">
    <property type="entry name" value="CARME"/>
</dbReference>
<dbReference type="GO" id="GO:0008757">
    <property type="term" value="F:S-adenosylmethionine-dependent methyltransferase activity"/>
    <property type="evidence" value="ECO:0007669"/>
    <property type="project" value="InterPro"/>
</dbReference>
<dbReference type="OrthoDB" id="978at2759"/>
<proteinExistence type="predicted"/>
<gene>
    <name evidence="5" type="ORF">DGYR_LOCUS7844</name>
</gene>
<accession>A0A7I8VV97</accession>
<comment type="caution">
    <text evidence="5">The sequence shown here is derived from an EMBL/GenBank/DDBJ whole genome shotgun (WGS) entry which is preliminary data.</text>
</comment>
<dbReference type="GO" id="GO:0032259">
    <property type="term" value="P:methylation"/>
    <property type="evidence" value="ECO:0007669"/>
    <property type="project" value="UniProtKB-KW"/>
</dbReference>
<reference evidence="5 6" key="1">
    <citation type="submission" date="2020-08" db="EMBL/GenBank/DDBJ databases">
        <authorList>
            <person name="Hejnol A."/>
        </authorList>
    </citation>
    <scope>NUCLEOTIDE SEQUENCE [LARGE SCALE GENOMIC DNA]</scope>
</reference>
<feature type="region of interest" description="Disordered" evidence="4">
    <location>
        <begin position="1"/>
        <end position="21"/>
    </location>
</feature>
<dbReference type="PANTHER" id="PTHR12303">
    <property type="entry name" value="CARNOSINE N-METHYLTRANSFERASE"/>
    <property type="match status" value="1"/>
</dbReference>
<protein>
    <submittedName>
        <fullName evidence="5">DgyrCDS8233</fullName>
    </submittedName>
</protein>
<dbReference type="SMART" id="SM01296">
    <property type="entry name" value="N2227"/>
    <property type="match status" value="1"/>
</dbReference>
<name>A0A7I8VV97_9ANNE</name>
<evidence type="ECO:0000313" key="6">
    <source>
        <dbReference type="Proteomes" id="UP000549394"/>
    </source>
</evidence>
<keyword evidence="6" id="KW-1185">Reference proteome</keyword>
<evidence type="ECO:0000313" key="5">
    <source>
        <dbReference type="EMBL" id="CAD5119639.1"/>
    </source>
</evidence>
<evidence type="ECO:0000256" key="1">
    <source>
        <dbReference type="ARBA" id="ARBA00022603"/>
    </source>
</evidence>
<dbReference type="Pfam" id="PF07942">
    <property type="entry name" value="CARME"/>
    <property type="match status" value="1"/>
</dbReference>
<organism evidence="5 6">
    <name type="scientific">Dimorphilus gyrociliatus</name>
    <dbReference type="NCBI Taxonomy" id="2664684"/>
    <lineage>
        <taxon>Eukaryota</taxon>
        <taxon>Metazoa</taxon>
        <taxon>Spiralia</taxon>
        <taxon>Lophotrochozoa</taxon>
        <taxon>Annelida</taxon>
        <taxon>Polychaeta</taxon>
        <taxon>Polychaeta incertae sedis</taxon>
        <taxon>Dinophilidae</taxon>
        <taxon>Dimorphilus</taxon>
    </lineage>
</organism>
<dbReference type="AlphaFoldDB" id="A0A7I8VV97"/>